<dbReference type="Gene3D" id="2.60.40.3940">
    <property type="match status" value="1"/>
</dbReference>
<dbReference type="EMBL" id="PP496414">
    <property type="protein sequence ID" value="WYV99195.1"/>
    <property type="molecule type" value="Genomic_DNA"/>
</dbReference>
<proteinExistence type="predicted"/>
<protein>
    <submittedName>
        <fullName evidence="2">Tail fiber protein</fullName>
    </submittedName>
</protein>
<dbReference type="Pfam" id="PF21882">
    <property type="entry name" value="Gp53-like_C"/>
    <property type="match status" value="1"/>
</dbReference>
<evidence type="ECO:0000259" key="1">
    <source>
        <dbReference type="Pfam" id="PF21882"/>
    </source>
</evidence>
<name>A0AAX4MXL5_9CAUD</name>
<sequence>MPNIVKPSGINLLWAAGGTKVDPGQAKTNIGWVVELPPYQYQNWLDNRQDTFIAHINQHGIAEWDAETEYQGGLSYTQGSDGKIYKCTQTNTNRNPTNPVNNIYWVVAFESFGAVAVVQTALNTHIANYQTLTGLSNTTVARNNLRVYSKAESDTRFAAVIGSSANRFSVANATLPSHAVPLGQLNSLLGTASPATETVTGVLAIATVGETELGAIDNKAVTPAKAKAVYVKKSQNLADIPNKATARTNLGLSDSATLPSSTWIRASNNLSDLQSATIARNNLGLGTASTYAVGDFLRSVNNLADVPNKASARANLGLTSVATSNPAGYLYKAENLAGLTSAATARANLGLSDSATLPSDTWMRGGNNLSEVSNVQAARNNLGLGNLSTRNVFGVVADLDFTASANGDFGYQKLPTGIIMQWGVVSLGGGSNEQSVTFNIPFPNFCGNIQLTNTENSPNEGNTVRVRSKTNTNFVLANGGGNSFTAYMWFAIGY</sequence>
<reference evidence="2" key="1">
    <citation type="submission" date="2024-03" db="EMBL/GenBank/DDBJ databases">
        <title>Isolation and characterization of a phage collection against Pseudomonas putida.</title>
        <authorList>
            <person name="Brauer A."/>
            <person name="Rosendahl S."/>
            <person name="Kangsep A."/>
            <person name="Rikberg R."/>
            <person name="Lewanczyk A.C."/>
            <person name="Horak R."/>
            <person name="Tamman H."/>
        </authorList>
    </citation>
    <scope>NUCLEOTIDE SEQUENCE</scope>
</reference>
<dbReference type="InterPro" id="IPR054075">
    <property type="entry name" value="Gp53-like_C"/>
</dbReference>
<evidence type="ECO:0000313" key="3">
    <source>
        <dbReference type="Proteomes" id="UP001433872"/>
    </source>
</evidence>
<feature type="domain" description="Putative tail fiber protein gp53-like C-terminal" evidence="1">
    <location>
        <begin position="413"/>
        <end position="494"/>
    </location>
</feature>
<dbReference type="Proteomes" id="UP001433872">
    <property type="component" value="Segment"/>
</dbReference>
<evidence type="ECO:0000313" key="2">
    <source>
        <dbReference type="EMBL" id="WYV99195.1"/>
    </source>
</evidence>
<accession>A0AAX4MXL5</accession>
<gene>
    <name evidence="2" type="ORF">KoPa4_00027</name>
</gene>
<organism evidence="2 3">
    <name type="scientific">Pseudomonas phage vB_PpuM-KoPa-4</name>
    <dbReference type="NCBI Taxonomy" id="3132618"/>
    <lineage>
        <taxon>Viruses</taxon>
        <taxon>Duplodnaviria</taxon>
        <taxon>Heunggongvirae</taxon>
        <taxon>Uroviricota</taxon>
        <taxon>Caudoviricetes</taxon>
        <taxon>Vandenendeviridae</taxon>
        <taxon>Gorskivirinae</taxon>
        <taxon>Tartuvirus</taxon>
        <taxon>Tartuvirus kopa4</taxon>
    </lineage>
</organism>
<keyword evidence="3" id="KW-1185">Reference proteome</keyword>